<evidence type="ECO:0000259" key="2">
    <source>
        <dbReference type="Pfam" id="PF12898"/>
    </source>
</evidence>
<dbReference type="EMBL" id="VIFY01000042">
    <property type="protein sequence ID" value="TQB73520.1"/>
    <property type="molecule type" value="Genomic_DNA"/>
</dbReference>
<sequence>MQNAFSKRQLDILRNAISKKGTKAINSPGYARCRNCVGGQAVEMRCSVCDQVKGLDQFAKAQRHNREMARCLACVQLHTEIEPIVNKAKMIQGEEQDKDTKAKADESNNDYFKDIRASSVYGDEGDEDESIGGGVWLEGERDDKRHADADVDKGKGKGRMFTAFDQYGAAHTRRASISETEPRTIHSGWDSWGIKLGSLGSPSNPRRQLEKKEPRFAKIRAYKPPREEIPIMRREPEPAVETAHTDDEDSDGDIEDYL</sequence>
<name>A0A507QY33_MONPU</name>
<keyword evidence="4" id="KW-1185">Reference proteome</keyword>
<feature type="domain" description="Stc1" evidence="2">
    <location>
        <begin position="2"/>
        <end position="76"/>
    </location>
</feature>
<dbReference type="Proteomes" id="UP000319663">
    <property type="component" value="Unassembled WGS sequence"/>
</dbReference>
<protein>
    <recommendedName>
        <fullName evidence="2">Stc1 domain-containing protein</fullName>
    </recommendedName>
</protein>
<evidence type="ECO:0000256" key="1">
    <source>
        <dbReference type="SAM" id="MobiDB-lite"/>
    </source>
</evidence>
<organism evidence="3 4">
    <name type="scientific">Monascus purpureus</name>
    <name type="common">Red mold</name>
    <name type="synonym">Monascus anka</name>
    <dbReference type="NCBI Taxonomy" id="5098"/>
    <lineage>
        <taxon>Eukaryota</taxon>
        <taxon>Fungi</taxon>
        <taxon>Dikarya</taxon>
        <taxon>Ascomycota</taxon>
        <taxon>Pezizomycotina</taxon>
        <taxon>Eurotiomycetes</taxon>
        <taxon>Eurotiomycetidae</taxon>
        <taxon>Eurotiales</taxon>
        <taxon>Aspergillaceae</taxon>
        <taxon>Monascus</taxon>
    </lineage>
</organism>
<feature type="compositionally biased region" description="Acidic residues" evidence="1">
    <location>
        <begin position="246"/>
        <end position="258"/>
    </location>
</feature>
<dbReference type="Pfam" id="PF12898">
    <property type="entry name" value="Stc1"/>
    <property type="match status" value="1"/>
</dbReference>
<evidence type="ECO:0000313" key="3">
    <source>
        <dbReference type="EMBL" id="TQB73520.1"/>
    </source>
</evidence>
<evidence type="ECO:0000313" key="4">
    <source>
        <dbReference type="Proteomes" id="UP000319663"/>
    </source>
</evidence>
<accession>A0A507QY33</accession>
<feature type="compositionally biased region" description="Basic and acidic residues" evidence="1">
    <location>
        <begin position="224"/>
        <end position="237"/>
    </location>
</feature>
<feature type="region of interest" description="Disordered" evidence="1">
    <location>
        <begin position="173"/>
        <end position="258"/>
    </location>
</feature>
<comment type="caution">
    <text evidence="3">The sequence shown here is derived from an EMBL/GenBank/DDBJ whole genome shotgun (WGS) entry which is preliminary data.</text>
</comment>
<dbReference type="STRING" id="5098.A0A507QY33"/>
<dbReference type="InterPro" id="IPR024630">
    <property type="entry name" value="Stc1"/>
</dbReference>
<proteinExistence type="predicted"/>
<gene>
    <name evidence="3" type="ORF">MPDQ_005722</name>
</gene>
<dbReference type="AlphaFoldDB" id="A0A507QY33"/>
<feature type="compositionally biased region" description="Basic and acidic residues" evidence="1">
    <location>
        <begin position="207"/>
        <end position="216"/>
    </location>
</feature>
<reference evidence="3 4" key="1">
    <citation type="submission" date="2019-06" db="EMBL/GenBank/DDBJ databases">
        <title>Wine fermentation using esterase from Monascus purpureus.</title>
        <authorList>
            <person name="Geng C."/>
            <person name="Zhang Y."/>
        </authorList>
    </citation>
    <scope>NUCLEOTIDE SEQUENCE [LARGE SCALE GENOMIC DNA]</scope>
    <source>
        <strain evidence="3">HQ1</strain>
    </source>
</reference>